<reference evidence="2" key="1">
    <citation type="submission" date="2021-01" db="EMBL/GenBank/DDBJ databases">
        <title>Whole genome shotgun sequence of Virgisporangium aurantiacum NBRC 16421.</title>
        <authorList>
            <person name="Komaki H."/>
            <person name="Tamura T."/>
        </authorList>
    </citation>
    <scope>NUCLEOTIDE SEQUENCE</scope>
    <source>
        <strain evidence="2">NBRC 16421</strain>
    </source>
</reference>
<dbReference type="GO" id="GO:0071949">
    <property type="term" value="F:FAD binding"/>
    <property type="evidence" value="ECO:0007669"/>
    <property type="project" value="InterPro"/>
</dbReference>
<name>A0A8J4E958_9ACTN</name>
<evidence type="ECO:0000259" key="1">
    <source>
        <dbReference type="Pfam" id="PF01494"/>
    </source>
</evidence>
<comment type="caution">
    <text evidence="2">The sequence shown here is derived from an EMBL/GenBank/DDBJ whole genome shotgun (WGS) entry which is preliminary data.</text>
</comment>
<dbReference type="EMBL" id="BOPG01000094">
    <property type="protein sequence ID" value="GIJ63417.1"/>
    <property type="molecule type" value="Genomic_DNA"/>
</dbReference>
<dbReference type="PANTHER" id="PTHR46865">
    <property type="entry name" value="OXIDOREDUCTASE-RELATED"/>
    <property type="match status" value="1"/>
</dbReference>
<dbReference type="RefSeq" id="WP_204009858.1">
    <property type="nucleotide sequence ID" value="NZ_BOPG01000094.1"/>
</dbReference>
<protein>
    <recommendedName>
        <fullName evidence="1">FAD-binding domain-containing protein</fullName>
    </recommendedName>
</protein>
<dbReference type="Pfam" id="PF01494">
    <property type="entry name" value="FAD_binding_3"/>
    <property type="match status" value="1"/>
</dbReference>
<dbReference type="InterPro" id="IPR002938">
    <property type="entry name" value="FAD-bd"/>
</dbReference>
<dbReference type="PRINTS" id="PR00420">
    <property type="entry name" value="RNGMNOXGNASE"/>
</dbReference>
<evidence type="ECO:0000313" key="2">
    <source>
        <dbReference type="EMBL" id="GIJ63417.1"/>
    </source>
</evidence>
<sequence length="376" mass="41270">MKKILISGASVAGPALAYWLHRHGFAVTIVERAPALRVGGQAIDVRGVALDVVDRMGLLGELQKSRTRMHGMSVLDGDGTELMRSTEHAISSGRLDSDDIEVLREDLTQLLFERTGDDVEYLFDDSVVTLDQDDRGVRVTFERTAPRTFDLVIGADGLHSTVRRLAFGPEADYIHHLGTYLSVYTMENFLGLEDWQLWFRDGDLGGGIYPARQNTELRVNLGFMSGPISYDHRDLDAQRRLIADRFAAMRWEVPRFLAGMWTAPDFYFDAMAQIRIDSWSRGRVALLGDAGYCASPLSGQGTSLALVGAYVLAAELAAAGGDHVTGFAGYERRMRPFVTVNQALATENPGGPASEESIERAKRAISVDDGTALLTP</sequence>
<organism evidence="2 3">
    <name type="scientific">Virgisporangium aurantiacum</name>
    <dbReference type="NCBI Taxonomy" id="175570"/>
    <lineage>
        <taxon>Bacteria</taxon>
        <taxon>Bacillati</taxon>
        <taxon>Actinomycetota</taxon>
        <taxon>Actinomycetes</taxon>
        <taxon>Micromonosporales</taxon>
        <taxon>Micromonosporaceae</taxon>
        <taxon>Virgisporangium</taxon>
    </lineage>
</organism>
<dbReference type="AlphaFoldDB" id="A0A8J4E958"/>
<dbReference type="PANTHER" id="PTHR46865:SF2">
    <property type="entry name" value="MONOOXYGENASE"/>
    <property type="match status" value="1"/>
</dbReference>
<evidence type="ECO:0000313" key="3">
    <source>
        <dbReference type="Proteomes" id="UP000612585"/>
    </source>
</evidence>
<dbReference type="SUPFAM" id="SSF51905">
    <property type="entry name" value="FAD/NAD(P)-binding domain"/>
    <property type="match status" value="1"/>
</dbReference>
<accession>A0A8J4E958</accession>
<dbReference type="InterPro" id="IPR036188">
    <property type="entry name" value="FAD/NAD-bd_sf"/>
</dbReference>
<gene>
    <name evidence="2" type="ORF">Vau01_109330</name>
</gene>
<proteinExistence type="predicted"/>
<dbReference type="Proteomes" id="UP000612585">
    <property type="component" value="Unassembled WGS sequence"/>
</dbReference>
<keyword evidence="3" id="KW-1185">Reference proteome</keyword>
<feature type="domain" description="FAD-binding" evidence="1">
    <location>
        <begin position="3"/>
        <end position="319"/>
    </location>
</feature>
<dbReference type="Gene3D" id="3.30.9.10">
    <property type="entry name" value="D-Amino Acid Oxidase, subunit A, domain 2"/>
    <property type="match status" value="1"/>
</dbReference>
<dbReference type="InterPro" id="IPR051704">
    <property type="entry name" value="FAD_aromatic-hydroxylase"/>
</dbReference>
<dbReference type="Gene3D" id="3.50.50.60">
    <property type="entry name" value="FAD/NAD(P)-binding domain"/>
    <property type="match status" value="1"/>
</dbReference>